<keyword evidence="4" id="KW-0547">Nucleotide-binding</keyword>
<evidence type="ECO:0000256" key="3">
    <source>
        <dbReference type="ARBA" id="ARBA00022679"/>
    </source>
</evidence>
<dbReference type="EC" id="2.7.13.3" evidence="2"/>
<dbReference type="InterPro" id="IPR036097">
    <property type="entry name" value="HisK_dim/P_sf"/>
</dbReference>
<feature type="transmembrane region" description="Helical" evidence="7">
    <location>
        <begin position="162"/>
        <end position="182"/>
    </location>
</feature>
<evidence type="ECO:0000313" key="9">
    <source>
        <dbReference type="EMBL" id="KEI73110.1"/>
    </source>
</evidence>
<accession>A0A081KG34</accession>
<dbReference type="GO" id="GO:0005886">
    <property type="term" value="C:plasma membrane"/>
    <property type="evidence" value="ECO:0007669"/>
    <property type="project" value="TreeGrafter"/>
</dbReference>
<dbReference type="PRINTS" id="PR00344">
    <property type="entry name" value="BCTRLSENSOR"/>
</dbReference>
<dbReference type="Gene3D" id="1.10.287.130">
    <property type="match status" value="1"/>
</dbReference>
<dbReference type="InterPro" id="IPR050980">
    <property type="entry name" value="2C_sensor_his_kinase"/>
</dbReference>
<dbReference type="RefSeq" id="WP_034844443.1">
    <property type="nucleotide sequence ID" value="NZ_JOJP01000001.1"/>
</dbReference>
<evidence type="ECO:0000256" key="5">
    <source>
        <dbReference type="ARBA" id="ARBA00022777"/>
    </source>
</evidence>
<keyword evidence="3" id="KW-0808">Transferase</keyword>
<dbReference type="AlphaFoldDB" id="A0A081KG34"/>
<feature type="transmembrane region" description="Helical" evidence="7">
    <location>
        <begin position="121"/>
        <end position="142"/>
    </location>
</feature>
<keyword evidence="5" id="KW-0418">Kinase</keyword>
<dbReference type="SUPFAM" id="SSF47384">
    <property type="entry name" value="Homodimeric domain of signal transducing histidine kinase"/>
    <property type="match status" value="1"/>
</dbReference>
<evidence type="ECO:0000256" key="7">
    <source>
        <dbReference type="SAM" id="Phobius"/>
    </source>
</evidence>
<organism evidence="9 10">
    <name type="scientific">Endozoicomonas elysicola</name>
    <dbReference type="NCBI Taxonomy" id="305900"/>
    <lineage>
        <taxon>Bacteria</taxon>
        <taxon>Pseudomonadati</taxon>
        <taxon>Pseudomonadota</taxon>
        <taxon>Gammaproteobacteria</taxon>
        <taxon>Oceanospirillales</taxon>
        <taxon>Endozoicomonadaceae</taxon>
        <taxon>Endozoicomonas</taxon>
    </lineage>
</organism>
<reference evidence="9 10" key="1">
    <citation type="submission" date="2014-06" db="EMBL/GenBank/DDBJ databases">
        <title>Whole Genome Sequences of Three Symbiotic Endozoicomonas Bacteria.</title>
        <authorList>
            <person name="Neave M.J."/>
            <person name="Apprill A."/>
            <person name="Voolstra C.R."/>
        </authorList>
    </citation>
    <scope>NUCLEOTIDE SEQUENCE [LARGE SCALE GENOMIC DNA]</scope>
    <source>
        <strain evidence="9 10">DSM 22380</strain>
    </source>
</reference>
<name>A0A081KG34_9GAMM</name>
<dbReference type="InterPro" id="IPR003594">
    <property type="entry name" value="HATPase_dom"/>
</dbReference>
<dbReference type="SUPFAM" id="SSF55874">
    <property type="entry name" value="ATPase domain of HSP90 chaperone/DNA topoisomerase II/histidine kinase"/>
    <property type="match status" value="1"/>
</dbReference>
<dbReference type="eggNOG" id="COG4191">
    <property type="taxonomic scope" value="Bacteria"/>
</dbReference>
<dbReference type="STRING" id="305900.GV64_22490"/>
<gene>
    <name evidence="9" type="ORF">GV64_22490</name>
</gene>
<feature type="transmembrane region" description="Helical" evidence="7">
    <location>
        <begin position="48"/>
        <end position="68"/>
    </location>
</feature>
<dbReference type="InterPro" id="IPR004358">
    <property type="entry name" value="Sig_transdc_His_kin-like_C"/>
</dbReference>
<dbReference type="GO" id="GO:0005524">
    <property type="term" value="F:ATP binding"/>
    <property type="evidence" value="ECO:0007669"/>
    <property type="project" value="UniProtKB-KW"/>
</dbReference>
<dbReference type="SMART" id="SM00387">
    <property type="entry name" value="HATPase_c"/>
    <property type="match status" value="1"/>
</dbReference>
<dbReference type="InterPro" id="IPR005467">
    <property type="entry name" value="His_kinase_dom"/>
</dbReference>
<dbReference type="PANTHER" id="PTHR44936">
    <property type="entry name" value="SENSOR PROTEIN CREC"/>
    <property type="match status" value="1"/>
</dbReference>
<proteinExistence type="predicted"/>
<dbReference type="GO" id="GO:0000155">
    <property type="term" value="F:phosphorelay sensor kinase activity"/>
    <property type="evidence" value="ECO:0007669"/>
    <property type="project" value="InterPro"/>
</dbReference>
<dbReference type="Pfam" id="PF02518">
    <property type="entry name" value="HATPase_c"/>
    <property type="match status" value="1"/>
</dbReference>
<protein>
    <recommendedName>
        <fullName evidence="2">histidine kinase</fullName>
        <ecNumber evidence="2">2.7.13.3</ecNumber>
    </recommendedName>
</protein>
<keyword evidence="7" id="KW-0812">Transmembrane</keyword>
<dbReference type="InterPro" id="IPR036890">
    <property type="entry name" value="HATPase_C_sf"/>
</dbReference>
<keyword evidence="7" id="KW-0472">Membrane</keyword>
<evidence type="ECO:0000259" key="8">
    <source>
        <dbReference type="PROSITE" id="PS50109"/>
    </source>
</evidence>
<dbReference type="PANTHER" id="PTHR44936:SF10">
    <property type="entry name" value="SENSOR PROTEIN RSTB"/>
    <property type="match status" value="1"/>
</dbReference>
<sequence>MTQKTALNLSTGAGNLKRLCWLRGILISFEGIVFLLTSSRFQFPLTGLYLVLLFNTILISSTAFRLLINKTAVGDREFFLQLLLDLLSQTTLLFFSGGYTNPLVSVYLVTISIGSALLPRLFSWSLTCSAVLFYTLLMKWYLPAGLDSAPEQSLLHQQVINIHLSGMWITFVLSALLINYFVELMASALRKQQKDIATARELQLRNENILAIAIQAAGAAHELGTPLATMAIILGDLQDEYKDPTLRDNLKLLRCQVDECKKRLQQLVTESQYNGIESIEIRDFLCRVIQQWQLIRPESELHYDTSQWPLSVYLSCDLTLYQAISALLDNAEDASPGQVSLEVKQNNQSLTIQIRDKGMGFPEAHAAQRMEKHPDSSREACFNAISDRFSLKEDGLGIGLLLSQASIERLGGQVHICSQQEQGSLTEIQLPITSKKLFQQSRK</sequence>
<evidence type="ECO:0000313" key="10">
    <source>
        <dbReference type="Proteomes" id="UP000027997"/>
    </source>
</evidence>
<keyword evidence="7" id="KW-1133">Transmembrane helix</keyword>
<evidence type="ECO:0000256" key="2">
    <source>
        <dbReference type="ARBA" id="ARBA00012438"/>
    </source>
</evidence>
<dbReference type="PROSITE" id="PS50109">
    <property type="entry name" value="HIS_KIN"/>
    <property type="match status" value="1"/>
</dbReference>
<dbReference type="Gene3D" id="3.30.565.10">
    <property type="entry name" value="Histidine kinase-like ATPase, C-terminal domain"/>
    <property type="match status" value="1"/>
</dbReference>
<evidence type="ECO:0000256" key="6">
    <source>
        <dbReference type="ARBA" id="ARBA00022840"/>
    </source>
</evidence>
<comment type="catalytic activity">
    <reaction evidence="1">
        <text>ATP + protein L-histidine = ADP + protein N-phospho-L-histidine.</text>
        <dbReference type="EC" id="2.7.13.3"/>
    </reaction>
</comment>
<dbReference type="EMBL" id="JOJP01000001">
    <property type="protein sequence ID" value="KEI73110.1"/>
    <property type="molecule type" value="Genomic_DNA"/>
</dbReference>
<evidence type="ECO:0000256" key="1">
    <source>
        <dbReference type="ARBA" id="ARBA00000085"/>
    </source>
</evidence>
<evidence type="ECO:0000256" key="4">
    <source>
        <dbReference type="ARBA" id="ARBA00022741"/>
    </source>
</evidence>
<keyword evidence="6" id="KW-0067">ATP-binding</keyword>
<comment type="caution">
    <text evidence="9">The sequence shown here is derived from an EMBL/GenBank/DDBJ whole genome shotgun (WGS) entry which is preliminary data.</text>
</comment>
<feature type="transmembrane region" description="Helical" evidence="7">
    <location>
        <begin position="88"/>
        <end position="109"/>
    </location>
</feature>
<dbReference type="Proteomes" id="UP000027997">
    <property type="component" value="Unassembled WGS sequence"/>
</dbReference>
<feature type="transmembrane region" description="Helical" evidence="7">
    <location>
        <begin position="20"/>
        <end position="36"/>
    </location>
</feature>
<feature type="domain" description="Histidine kinase" evidence="8">
    <location>
        <begin position="218"/>
        <end position="434"/>
    </location>
</feature>
<keyword evidence="10" id="KW-1185">Reference proteome</keyword>